<dbReference type="InterPro" id="IPR029058">
    <property type="entry name" value="AB_hydrolase_fold"/>
</dbReference>
<evidence type="ECO:0000256" key="1">
    <source>
        <dbReference type="ARBA" id="ARBA00022801"/>
    </source>
</evidence>
<proteinExistence type="predicted"/>
<evidence type="ECO:0000313" key="4">
    <source>
        <dbReference type="EMBL" id="KAF5360306.1"/>
    </source>
</evidence>
<feature type="domain" description="Alpha/beta hydrolase fold-3" evidence="3">
    <location>
        <begin position="86"/>
        <end position="339"/>
    </location>
</feature>
<feature type="region of interest" description="Disordered" evidence="2">
    <location>
        <begin position="205"/>
        <end position="229"/>
    </location>
</feature>
<name>A0A8H5LK45_9AGAR</name>
<dbReference type="InterPro" id="IPR050300">
    <property type="entry name" value="GDXG_lipolytic_enzyme"/>
</dbReference>
<evidence type="ECO:0000259" key="3">
    <source>
        <dbReference type="Pfam" id="PF07859"/>
    </source>
</evidence>
<comment type="caution">
    <text evidence="4">The sequence shown here is derived from an EMBL/GenBank/DDBJ whole genome shotgun (WGS) entry which is preliminary data.</text>
</comment>
<dbReference type="SUPFAM" id="SSF53474">
    <property type="entry name" value="alpha/beta-Hydrolases"/>
    <property type="match status" value="1"/>
</dbReference>
<feature type="compositionally biased region" description="Basic and acidic residues" evidence="2">
    <location>
        <begin position="205"/>
        <end position="218"/>
    </location>
</feature>
<keyword evidence="5" id="KW-1185">Reference proteome</keyword>
<keyword evidence="1" id="KW-0378">Hydrolase</keyword>
<reference evidence="4 5" key="1">
    <citation type="journal article" date="2020" name="ISME J.">
        <title>Uncovering the hidden diversity of litter-decomposition mechanisms in mushroom-forming fungi.</title>
        <authorList>
            <person name="Floudas D."/>
            <person name="Bentzer J."/>
            <person name="Ahren D."/>
            <person name="Johansson T."/>
            <person name="Persson P."/>
            <person name="Tunlid A."/>
        </authorList>
    </citation>
    <scope>NUCLEOTIDE SEQUENCE [LARGE SCALE GENOMIC DNA]</scope>
    <source>
        <strain evidence="4 5">CBS 291.85</strain>
    </source>
</reference>
<protein>
    <recommendedName>
        <fullName evidence="3">Alpha/beta hydrolase fold-3 domain-containing protein</fullName>
    </recommendedName>
</protein>
<dbReference type="OrthoDB" id="2152029at2759"/>
<dbReference type="Pfam" id="PF07859">
    <property type="entry name" value="Abhydrolase_3"/>
    <property type="match status" value="1"/>
</dbReference>
<organism evidence="4 5">
    <name type="scientific">Tetrapyrgos nigripes</name>
    <dbReference type="NCBI Taxonomy" id="182062"/>
    <lineage>
        <taxon>Eukaryota</taxon>
        <taxon>Fungi</taxon>
        <taxon>Dikarya</taxon>
        <taxon>Basidiomycota</taxon>
        <taxon>Agaricomycotina</taxon>
        <taxon>Agaricomycetes</taxon>
        <taxon>Agaricomycetidae</taxon>
        <taxon>Agaricales</taxon>
        <taxon>Marasmiineae</taxon>
        <taxon>Marasmiaceae</taxon>
        <taxon>Tetrapyrgos</taxon>
    </lineage>
</organism>
<dbReference type="EMBL" id="JAACJM010000043">
    <property type="protein sequence ID" value="KAF5360306.1"/>
    <property type="molecule type" value="Genomic_DNA"/>
</dbReference>
<accession>A0A8H5LK45</accession>
<dbReference type="PANTHER" id="PTHR48081:SF8">
    <property type="entry name" value="ALPHA_BETA HYDROLASE FOLD-3 DOMAIN-CONTAINING PROTEIN-RELATED"/>
    <property type="match status" value="1"/>
</dbReference>
<dbReference type="Proteomes" id="UP000559256">
    <property type="component" value="Unassembled WGS sequence"/>
</dbReference>
<dbReference type="PANTHER" id="PTHR48081">
    <property type="entry name" value="AB HYDROLASE SUPERFAMILY PROTEIN C4A8.06C"/>
    <property type="match status" value="1"/>
</dbReference>
<dbReference type="InterPro" id="IPR013094">
    <property type="entry name" value="AB_hydrolase_3"/>
</dbReference>
<dbReference type="GO" id="GO:0016787">
    <property type="term" value="F:hydrolase activity"/>
    <property type="evidence" value="ECO:0007669"/>
    <property type="project" value="UniProtKB-KW"/>
</dbReference>
<sequence length="364" mass="40850">MALTTETDLSFLYHLLRIFLRPFRPRLAASDKHSFVGSPAGSLLLTIPSKSKCSISHQEVKGINVYEFHPISHSTASTSTKPTHRILYFAGGGFQSPPSTAHWAFCEELCLRLAGLYEITLVSYPLAPGCPAPKSLPILHKWLKATCVEGIEAKESLTLMGDSAGGNIALSLAFWWVSHLEHENEPRHHGEHASTHMLEGEIERATETEKAESTDKNRSPLKNVFVISPPTDMRNQNRATFDADKHDPILSIPLINSVAQAWAGTDTHCKWDLDRPELSPNLQDASKFMKMRQLDIRIHGVVGTWDVLAPDALVFYQKCKQHGIEGEWLKWERQMHCFPLAWKYGLSEGKRGLEWILAVLRTSV</sequence>
<evidence type="ECO:0000313" key="5">
    <source>
        <dbReference type="Proteomes" id="UP000559256"/>
    </source>
</evidence>
<dbReference type="AlphaFoldDB" id="A0A8H5LK45"/>
<evidence type="ECO:0000256" key="2">
    <source>
        <dbReference type="SAM" id="MobiDB-lite"/>
    </source>
</evidence>
<dbReference type="Gene3D" id="3.40.50.1820">
    <property type="entry name" value="alpha/beta hydrolase"/>
    <property type="match status" value="1"/>
</dbReference>
<gene>
    <name evidence="4" type="ORF">D9758_009107</name>
</gene>